<dbReference type="EMBL" id="WIND01000001">
    <property type="protein sequence ID" value="MSU88209.1"/>
    <property type="molecule type" value="Genomic_DNA"/>
</dbReference>
<dbReference type="AlphaFoldDB" id="A0A6L5YWA9"/>
<dbReference type="Proteomes" id="UP000474957">
    <property type="component" value="Unassembled WGS sequence"/>
</dbReference>
<protein>
    <submittedName>
        <fullName evidence="1">Uncharacterized protein</fullName>
    </submittedName>
</protein>
<name>A0A6L5YWA9_9RHOB</name>
<reference evidence="1 2" key="1">
    <citation type="submission" date="2019-10" db="EMBL/GenBank/DDBJ databases">
        <title>Cognatihalovulum marinum gen. nov. sp. nov., a new member of the family Rhodobacteraceae isolated from deep seawater of the Northwest Indian Ocean.</title>
        <authorList>
            <person name="Ruan C."/>
            <person name="Wang J."/>
            <person name="Zheng X."/>
            <person name="Song L."/>
            <person name="Zhu Y."/>
            <person name="Huang Y."/>
            <person name="Lu Z."/>
            <person name="Du W."/>
            <person name="Huang L."/>
            <person name="Dai X."/>
        </authorList>
    </citation>
    <scope>NUCLEOTIDE SEQUENCE [LARGE SCALE GENOMIC DNA]</scope>
    <source>
        <strain evidence="1 2">2CG4</strain>
    </source>
</reference>
<organism evidence="1 2">
    <name type="scientific">Halovulum marinum</name>
    <dbReference type="NCBI Taxonomy" id="2662447"/>
    <lineage>
        <taxon>Bacteria</taxon>
        <taxon>Pseudomonadati</taxon>
        <taxon>Pseudomonadota</taxon>
        <taxon>Alphaproteobacteria</taxon>
        <taxon>Rhodobacterales</taxon>
        <taxon>Paracoccaceae</taxon>
        <taxon>Halovulum</taxon>
    </lineage>
</organism>
<evidence type="ECO:0000313" key="2">
    <source>
        <dbReference type="Proteomes" id="UP000474957"/>
    </source>
</evidence>
<sequence length="225" mass="25060">MFLTPFDAPFGDVLPDTDRRDTLQGFDGRTVFTLSNDGRTDSVLGFEDGTDLIDISAWDATWAKISVRQISLTEYVVDYLNEERIRLTFDMPAAADIPADGILLTADDFIFAEGVPAPSLQLRPEATAAEKEVIFGTSLPDVFLFEYDGERDTVRRFEIGKDRIDLADYGTSFGALEVTERKVGRLSIKIPVPDAERDLPPDWLVLIDISHQITAADLSADMFIF</sequence>
<accession>A0A6L5YWA9</accession>
<gene>
    <name evidence="1" type="ORF">GE300_01090</name>
</gene>
<dbReference type="RefSeq" id="WP_154444049.1">
    <property type="nucleotide sequence ID" value="NZ_WIND01000001.1"/>
</dbReference>
<proteinExistence type="predicted"/>
<keyword evidence="2" id="KW-1185">Reference proteome</keyword>
<evidence type="ECO:0000313" key="1">
    <source>
        <dbReference type="EMBL" id="MSU88209.1"/>
    </source>
</evidence>
<comment type="caution">
    <text evidence="1">The sequence shown here is derived from an EMBL/GenBank/DDBJ whole genome shotgun (WGS) entry which is preliminary data.</text>
</comment>